<proteinExistence type="predicted"/>
<reference evidence="1" key="1">
    <citation type="journal article" date="2021" name="Environ. Microbiol.">
        <title>Gene family expansions and transcriptome signatures uncover fungal adaptations to wood decay.</title>
        <authorList>
            <person name="Hage H."/>
            <person name="Miyauchi S."/>
            <person name="Viragh M."/>
            <person name="Drula E."/>
            <person name="Min B."/>
            <person name="Chaduli D."/>
            <person name="Navarro D."/>
            <person name="Favel A."/>
            <person name="Norest M."/>
            <person name="Lesage-Meessen L."/>
            <person name="Balint B."/>
            <person name="Merenyi Z."/>
            <person name="de Eugenio L."/>
            <person name="Morin E."/>
            <person name="Martinez A.T."/>
            <person name="Baldrian P."/>
            <person name="Stursova M."/>
            <person name="Martinez M.J."/>
            <person name="Novotny C."/>
            <person name="Magnuson J.K."/>
            <person name="Spatafora J.W."/>
            <person name="Maurice S."/>
            <person name="Pangilinan J."/>
            <person name="Andreopoulos W."/>
            <person name="LaButti K."/>
            <person name="Hundley H."/>
            <person name="Na H."/>
            <person name="Kuo A."/>
            <person name="Barry K."/>
            <person name="Lipzen A."/>
            <person name="Henrissat B."/>
            <person name="Riley R."/>
            <person name="Ahrendt S."/>
            <person name="Nagy L.G."/>
            <person name="Grigoriev I.V."/>
            <person name="Martin F."/>
            <person name="Rosso M.N."/>
        </authorList>
    </citation>
    <scope>NUCLEOTIDE SEQUENCE</scope>
    <source>
        <strain evidence="1">CBS 384.51</strain>
    </source>
</reference>
<sequence>MPLPRPAPEVEDFMEGRFFTFGRLARHFENTAEKQIDMSSCYWGDGDDRLWSRCNGNFNCTHHCEVPRPPPSVDLIGIRLVGNVSPLPIARWINHSQNPFLKVDLDIQFEMWDGSHFDASDALRILGTRLIRVMFDVTIVHGWNNFMQERLYPSLMANTELESFSLRNIIPSVCPPNYLASVFSKISSVKLTRIELIFIIDEMDDVLLRELDLKAFEAVLFPEGRLKFPLLSEVTVYAAPGSLQPPSALRIDIFEESFMSKLPRLMASEDIDISIEGTNVNE</sequence>
<accession>A0ACB8U1M6</accession>
<keyword evidence="2" id="KW-1185">Reference proteome</keyword>
<dbReference type="EMBL" id="MU274915">
    <property type="protein sequence ID" value="KAI0088106.1"/>
    <property type="molecule type" value="Genomic_DNA"/>
</dbReference>
<evidence type="ECO:0000313" key="1">
    <source>
        <dbReference type="EMBL" id="KAI0088106.1"/>
    </source>
</evidence>
<organism evidence="1 2">
    <name type="scientific">Irpex rosettiformis</name>
    <dbReference type="NCBI Taxonomy" id="378272"/>
    <lineage>
        <taxon>Eukaryota</taxon>
        <taxon>Fungi</taxon>
        <taxon>Dikarya</taxon>
        <taxon>Basidiomycota</taxon>
        <taxon>Agaricomycotina</taxon>
        <taxon>Agaricomycetes</taxon>
        <taxon>Polyporales</taxon>
        <taxon>Irpicaceae</taxon>
        <taxon>Irpex</taxon>
    </lineage>
</organism>
<name>A0ACB8U1M6_9APHY</name>
<protein>
    <submittedName>
        <fullName evidence="1">Uncharacterized protein</fullName>
    </submittedName>
</protein>
<gene>
    <name evidence="1" type="ORF">BDY19DRAFT_1048977</name>
</gene>
<evidence type="ECO:0000313" key="2">
    <source>
        <dbReference type="Proteomes" id="UP001055072"/>
    </source>
</evidence>
<comment type="caution">
    <text evidence="1">The sequence shown here is derived from an EMBL/GenBank/DDBJ whole genome shotgun (WGS) entry which is preliminary data.</text>
</comment>
<dbReference type="Proteomes" id="UP001055072">
    <property type="component" value="Unassembled WGS sequence"/>
</dbReference>